<reference evidence="3 4" key="1">
    <citation type="submission" date="2018-05" db="EMBL/GenBank/DDBJ databases">
        <title>Micromonosporas from Atacama Desert.</title>
        <authorList>
            <person name="Carro L."/>
            <person name="Golinska P."/>
            <person name="Klenk H.-P."/>
            <person name="Goodfellow M."/>
        </authorList>
    </citation>
    <scope>NUCLEOTIDE SEQUENCE [LARGE SCALE GENOMIC DNA]</scope>
    <source>
        <strain evidence="3 4">4G51</strain>
    </source>
</reference>
<dbReference type="AlphaFoldDB" id="A0A317DGH1"/>
<dbReference type="EMBL" id="QGKS01000304">
    <property type="protein sequence ID" value="PWR11915.1"/>
    <property type="molecule type" value="Genomic_DNA"/>
</dbReference>
<name>A0A317DGH1_9ACTN</name>
<evidence type="ECO:0000313" key="3">
    <source>
        <dbReference type="EMBL" id="PWR11915.1"/>
    </source>
</evidence>
<dbReference type="Gene3D" id="3.90.70.10">
    <property type="entry name" value="Cysteine proteinases"/>
    <property type="match status" value="1"/>
</dbReference>
<keyword evidence="1" id="KW-0732">Signal</keyword>
<dbReference type="Pfam" id="PF13529">
    <property type="entry name" value="Peptidase_C39_2"/>
    <property type="match status" value="1"/>
</dbReference>
<dbReference type="InterPro" id="IPR039564">
    <property type="entry name" value="Peptidase_C39-like"/>
</dbReference>
<organism evidence="3 4">
    <name type="scientific">Micromonospora sicca</name>
    <dbReference type="NCBI Taxonomy" id="2202420"/>
    <lineage>
        <taxon>Bacteria</taxon>
        <taxon>Bacillati</taxon>
        <taxon>Actinomycetota</taxon>
        <taxon>Actinomycetes</taxon>
        <taxon>Micromonosporales</taxon>
        <taxon>Micromonosporaceae</taxon>
        <taxon>Micromonospora</taxon>
    </lineage>
</organism>
<evidence type="ECO:0000256" key="1">
    <source>
        <dbReference type="SAM" id="SignalP"/>
    </source>
</evidence>
<dbReference type="InterPro" id="IPR038765">
    <property type="entry name" value="Papain-like_cys_pep_sf"/>
</dbReference>
<feature type="signal peptide" evidence="1">
    <location>
        <begin position="1"/>
        <end position="25"/>
    </location>
</feature>
<evidence type="ECO:0000259" key="2">
    <source>
        <dbReference type="Pfam" id="PF13529"/>
    </source>
</evidence>
<evidence type="ECO:0000313" key="4">
    <source>
        <dbReference type="Proteomes" id="UP000246050"/>
    </source>
</evidence>
<comment type="caution">
    <text evidence="3">The sequence shown here is derived from an EMBL/GenBank/DDBJ whole genome shotgun (WGS) entry which is preliminary data.</text>
</comment>
<dbReference type="SUPFAM" id="SSF54001">
    <property type="entry name" value="Cysteine proteinases"/>
    <property type="match status" value="1"/>
</dbReference>
<proteinExistence type="predicted"/>
<feature type="chain" id="PRO_5016447360" evidence="1">
    <location>
        <begin position="26"/>
        <end position="212"/>
    </location>
</feature>
<protein>
    <submittedName>
        <fullName evidence="3">Phytochelatin synthase</fullName>
    </submittedName>
</protein>
<feature type="domain" description="Peptidase C39-like" evidence="2">
    <location>
        <begin position="54"/>
        <end position="188"/>
    </location>
</feature>
<gene>
    <name evidence="3" type="ORF">DKT69_25530</name>
</gene>
<dbReference type="OrthoDB" id="1655016at2"/>
<accession>A0A317DGH1</accession>
<dbReference type="RefSeq" id="WP_109804045.1">
    <property type="nucleotide sequence ID" value="NZ_QGKS01000304.1"/>
</dbReference>
<dbReference type="Proteomes" id="UP000246050">
    <property type="component" value="Unassembled WGS sequence"/>
</dbReference>
<sequence length="212" mass="22270">MNATLSRSLSVGLLVAGTMLGPATAAEALPAQSGPVHAAQPAPTDAGKRVLAHDYQRQPNSYFCAPAATRIALSTQGKILSQQQVAKKLGTTKAGTSSASETTRVLNDVTGGGYETTEINGPTAQAQQVDKLRADVVEAIDAKRGVVANITGTAVDTEGVPHTYPDGHYLTIIGYRNGGETLQIADPYARDGHYWMSDQKVADWVAERGYSS</sequence>